<proteinExistence type="predicted"/>
<dbReference type="PROSITE" id="PS50977">
    <property type="entry name" value="HTH_TETR_2"/>
    <property type="match status" value="1"/>
</dbReference>
<dbReference type="PANTHER" id="PTHR30055:SF148">
    <property type="entry name" value="TETR-FAMILY TRANSCRIPTIONAL REGULATOR"/>
    <property type="match status" value="1"/>
</dbReference>
<organism evidence="4 5">
    <name type="scientific">Streptomyces sedi</name>
    <dbReference type="NCBI Taxonomy" id="555059"/>
    <lineage>
        <taxon>Bacteria</taxon>
        <taxon>Bacillati</taxon>
        <taxon>Actinomycetota</taxon>
        <taxon>Actinomycetes</taxon>
        <taxon>Kitasatosporales</taxon>
        <taxon>Streptomycetaceae</taxon>
        <taxon>Streptomyces</taxon>
    </lineage>
</organism>
<keyword evidence="5" id="KW-1185">Reference proteome</keyword>
<evidence type="ECO:0000256" key="2">
    <source>
        <dbReference type="PROSITE-ProRule" id="PRU00335"/>
    </source>
</evidence>
<dbReference type="Gene3D" id="1.10.357.10">
    <property type="entry name" value="Tetracycline Repressor, domain 2"/>
    <property type="match status" value="1"/>
</dbReference>
<evidence type="ECO:0000313" key="4">
    <source>
        <dbReference type="EMBL" id="TNM31112.1"/>
    </source>
</evidence>
<sequence>MVLTLRYLSPMPQRRVARRRLTAADWAEAALDALRDEGSLSAIAIEPLAARLGATKGSFYWHFANRDALIDAALAGWEARSTEELTEAVAAGEDDPAARGRELLRTMTGLAHRDPTELALLAEAGQPRVAATLERVITRRLEALAALLETELALPREEARSRALHAYCDQLGRAQLARAIPAVLPEAADDEETVIDSAWHSLLGAAAGGQRGA</sequence>
<feature type="DNA-binding region" description="H-T-H motif" evidence="2">
    <location>
        <begin position="44"/>
        <end position="63"/>
    </location>
</feature>
<evidence type="ECO:0000256" key="1">
    <source>
        <dbReference type="ARBA" id="ARBA00023125"/>
    </source>
</evidence>
<dbReference type="AlphaFoldDB" id="A0A5C4V559"/>
<protein>
    <submittedName>
        <fullName evidence="4">TetR/AcrR family transcriptional regulator</fullName>
    </submittedName>
</protein>
<dbReference type="Pfam" id="PF00440">
    <property type="entry name" value="TetR_N"/>
    <property type="match status" value="1"/>
</dbReference>
<dbReference type="OrthoDB" id="3218408at2"/>
<dbReference type="GO" id="GO:0003700">
    <property type="term" value="F:DNA-binding transcription factor activity"/>
    <property type="evidence" value="ECO:0007669"/>
    <property type="project" value="TreeGrafter"/>
</dbReference>
<dbReference type="PANTHER" id="PTHR30055">
    <property type="entry name" value="HTH-TYPE TRANSCRIPTIONAL REGULATOR RUTR"/>
    <property type="match status" value="1"/>
</dbReference>
<feature type="domain" description="HTH tetR-type" evidence="3">
    <location>
        <begin position="20"/>
        <end position="81"/>
    </location>
</feature>
<evidence type="ECO:0000259" key="3">
    <source>
        <dbReference type="PROSITE" id="PS50977"/>
    </source>
</evidence>
<name>A0A5C4V559_9ACTN</name>
<dbReference type="SUPFAM" id="SSF46689">
    <property type="entry name" value="Homeodomain-like"/>
    <property type="match status" value="1"/>
</dbReference>
<dbReference type="InterPro" id="IPR050109">
    <property type="entry name" value="HTH-type_TetR-like_transc_reg"/>
</dbReference>
<dbReference type="Proteomes" id="UP000311713">
    <property type="component" value="Unassembled WGS sequence"/>
</dbReference>
<keyword evidence="1 2" id="KW-0238">DNA-binding</keyword>
<dbReference type="InterPro" id="IPR009057">
    <property type="entry name" value="Homeodomain-like_sf"/>
</dbReference>
<dbReference type="GO" id="GO:0000976">
    <property type="term" value="F:transcription cis-regulatory region binding"/>
    <property type="evidence" value="ECO:0007669"/>
    <property type="project" value="TreeGrafter"/>
</dbReference>
<dbReference type="InterPro" id="IPR001647">
    <property type="entry name" value="HTH_TetR"/>
</dbReference>
<gene>
    <name evidence="4" type="ORF">FH715_10500</name>
</gene>
<evidence type="ECO:0000313" key="5">
    <source>
        <dbReference type="Proteomes" id="UP000311713"/>
    </source>
</evidence>
<reference evidence="4 5" key="1">
    <citation type="submission" date="2019-06" db="EMBL/GenBank/DDBJ databases">
        <title>Draft genome of Streptomyces sedi sp. JCM16909.</title>
        <authorList>
            <person name="Klykleung N."/>
            <person name="Tanasupawat S."/>
            <person name="Kudo T."/>
            <person name="Yuki M."/>
            <person name="Ohkuma M."/>
        </authorList>
    </citation>
    <scope>NUCLEOTIDE SEQUENCE [LARGE SCALE GENOMIC DNA]</scope>
    <source>
        <strain evidence="4 5">JCM 16909</strain>
    </source>
</reference>
<accession>A0A5C4V559</accession>
<comment type="caution">
    <text evidence="4">The sequence shown here is derived from an EMBL/GenBank/DDBJ whole genome shotgun (WGS) entry which is preliminary data.</text>
</comment>
<dbReference type="EMBL" id="VDGT01000006">
    <property type="protein sequence ID" value="TNM31112.1"/>
    <property type="molecule type" value="Genomic_DNA"/>
</dbReference>